<dbReference type="Proteomes" id="UP000193689">
    <property type="component" value="Unassembled WGS sequence"/>
</dbReference>
<keyword evidence="3" id="KW-1185">Reference proteome</keyword>
<protein>
    <recommendedName>
        <fullName evidence="4">Ribosomal protein s17</fullName>
    </recommendedName>
</protein>
<dbReference type="STRING" id="1141098.A0A1Y2E6E4"/>
<dbReference type="AlphaFoldDB" id="A0A1Y2E6E4"/>
<evidence type="ECO:0000256" key="1">
    <source>
        <dbReference type="SAM" id="MobiDB-lite"/>
    </source>
</evidence>
<dbReference type="OrthoDB" id="2336871at2759"/>
<proteinExistence type="predicted"/>
<dbReference type="EMBL" id="MCFJ01000004">
    <property type="protein sequence ID" value="ORY67079.1"/>
    <property type="molecule type" value="Genomic_DNA"/>
</dbReference>
<dbReference type="InterPro" id="IPR053216">
    <property type="entry name" value="Appressorial_penetr-assoc"/>
</dbReference>
<dbReference type="RefSeq" id="XP_040717703.1">
    <property type="nucleotide sequence ID" value="XM_040853711.1"/>
</dbReference>
<feature type="compositionally biased region" description="Low complexity" evidence="1">
    <location>
        <begin position="214"/>
        <end position="235"/>
    </location>
</feature>
<name>A0A1Y2E6E4_9PEZI</name>
<dbReference type="PANTHER" id="PTHR34587:SF2">
    <property type="entry name" value="G-PROTEIN COUPLED RECEPTORS FAMILY 1 PROFILE DOMAIN-CONTAINING PROTEIN"/>
    <property type="match status" value="1"/>
</dbReference>
<evidence type="ECO:0000313" key="3">
    <source>
        <dbReference type="Proteomes" id="UP000193689"/>
    </source>
</evidence>
<accession>A0A1Y2E6E4</accession>
<dbReference type="InParanoid" id="A0A1Y2E6E4"/>
<evidence type="ECO:0000313" key="2">
    <source>
        <dbReference type="EMBL" id="ORY67079.1"/>
    </source>
</evidence>
<reference evidence="2 3" key="1">
    <citation type="submission" date="2016-07" db="EMBL/GenBank/DDBJ databases">
        <title>Pervasive Adenine N6-methylation of Active Genes in Fungi.</title>
        <authorList>
            <consortium name="DOE Joint Genome Institute"/>
            <person name="Mondo S.J."/>
            <person name="Dannebaum R.O."/>
            <person name="Kuo R.C."/>
            <person name="Labutti K."/>
            <person name="Haridas S."/>
            <person name="Kuo A."/>
            <person name="Salamov A."/>
            <person name="Ahrendt S.R."/>
            <person name="Lipzen A."/>
            <person name="Sullivan W."/>
            <person name="Andreopoulos W.B."/>
            <person name="Clum A."/>
            <person name="Lindquist E."/>
            <person name="Daum C."/>
            <person name="Ramamoorthy G.K."/>
            <person name="Gryganskyi A."/>
            <person name="Culley D."/>
            <person name="Magnuson J.K."/>
            <person name="James T.Y."/>
            <person name="O'Malley M.A."/>
            <person name="Stajich J.E."/>
            <person name="Spatafora J.W."/>
            <person name="Visel A."/>
            <person name="Grigoriev I.V."/>
        </authorList>
    </citation>
    <scope>NUCLEOTIDE SEQUENCE [LARGE SCALE GENOMIC DNA]</scope>
    <source>
        <strain evidence="2 3">CBS 129021</strain>
    </source>
</reference>
<evidence type="ECO:0008006" key="4">
    <source>
        <dbReference type="Google" id="ProtNLM"/>
    </source>
</evidence>
<organism evidence="2 3">
    <name type="scientific">Pseudomassariella vexata</name>
    <dbReference type="NCBI Taxonomy" id="1141098"/>
    <lineage>
        <taxon>Eukaryota</taxon>
        <taxon>Fungi</taxon>
        <taxon>Dikarya</taxon>
        <taxon>Ascomycota</taxon>
        <taxon>Pezizomycotina</taxon>
        <taxon>Sordariomycetes</taxon>
        <taxon>Xylariomycetidae</taxon>
        <taxon>Amphisphaeriales</taxon>
        <taxon>Pseudomassariaceae</taxon>
        <taxon>Pseudomassariella</taxon>
    </lineage>
</organism>
<dbReference type="GeneID" id="63769923"/>
<comment type="caution">
    <text evidence="2">The sequence shown here is derived from an EMBL/GenBank/DDBJ whole genome shotgun (WGS) entry which is preliminary data.</text>
</comment>
<feature type="compositionally biased region" description="Low complexity" evidence="1">
    <location>
        <begin position="251"/>
        <end position="269"/>
    </location>
</feature>
<dbReference type="PANTHER" id="PTHR34587">
    <property type="entry name" value="VWFA DOMAIN-CONTAINING PROTEIN"/>
    <property type="match status" value="1"/>
</dbReference>
<gene>
    <name evidence="2" type="ORF">BCR38DRAFT_151046</name>
</gene>
<sequence length="295" mass="30457">MIAAAVAKGSFFDGSDGLGTQDTQANSATSEENFINFCSGKTLTNGLQNTDGSCNGIPMGNIPAKSAMISSILLNPQAGDTITAGTDFDVQVQTSNLVAGSFTNADTTYYSAPQDLQDGKVIGHTHITVQDLGDSLNPTTPPDPTQFAFFKGINDAGDGNGLLSAIVSGGLPAGNYRVCTMNSAANHQPVIMPVAQRGSQDDCNKFTVEGDGGETNAAANNGADGEAAANTAAEAVNDGPGAIVDDNGNASNSSSTISSSSFDDGQDQQQQEEDKNKNSRNKRRNLRFGERIFVA</sequence>
<feature type="region of interest" description="Disordered" evidence="1">
    <location>
        <begin position="209"/>
        <end position="288"/>
    </location>
</feature>